<evidence type="ECO:0000313" key="3">
    <source>
        <dbReference type="Proteomes" id="UP000799436"/>
    </source>
</evidence>
<name>A0A6G1LP00_9PEZI</name>
<protein>
    <submittedName>
        <fullName evidence="2">Uncharacterized protein</fullName>
    </submittedName>
</protein>
<feature type="region of interest" description="Disordered" evidence="1">
    <location>
        <begin position="246"/>
        <end position="265"/>
    </location>
</feature>
<feature type="region of interest" description="Disordered" evidence="1">
    <location>
        <begin position="1"/>
        <end position="40"/>
    </location>
</feature>
<dbReference type="AlphaFoldDB" id="A0A6G1LP00"/>
<dbReference type="EMBL" id="ML995808">
    <property type="protein sequence ID" value="KAF2774546.1"/>
    <property type="molecule type" value="Genomic_DNA"/>
</dbReference>
<dbReference type="Proteomes" id="UP000799436">
    <property type="component" value="Unassembled WGS sequence"/>
</dbReference>
<keyword evidence="3" id="KW-1185">Reference proteome</keyword>
<proteinExistence type="predicted"/>
<evidence type="ECO:0000256" key="1">
    <source>
        <dbReference type="SAM" id="MobiDB-lite"/>
    </source>
</evidence>
<reference evidence="2" key="1">
    <citation type="journal article" date="2020" name="Stud. Mycol.">
        <title>101 Dothideomycetes genomes: a test case for predicting lifestyles and emergence of pathogens.</title>
        <authorList>
            <person name="Haridas S."/>
            <person name="Albert R."/>
            <person name="Binder M."/>
            <person name="Bloem J."/>
            <person name="Labutti K."/>
            <person name="Salamov A."/>
            <person name="Andreopoulos B."/>
            <person name="Baker S."/>
            <person name="Barry K."/>
            <person name="Bills G."/>
            <person name="Bluhm B."/>
            <person name="Cannon C."/>
            <person name="Castanera R."/>
            <person name="Culley D."/>
            <person name="Daum C."/>
            <person name="Ezra D."/>
            <person name="Gonzalez J."/>
            <person name="Henrissat B."/>
            <person name="Kuo A."/>
            <person name="Liang C."/>
            <person name="Lipzen A."/>
            <person name="Lutzoni F."/>
            <person name="Magnuson J."/>
            <person name="Mondo S."/>
            <person name="Nolan M."/>
            <person name="Ohm R."/>
            <person name="Pangilinan J."/>
            <person name="Park H.-J."/>
            <person name="Ramirez L."/>
            <person name="Alfaro M."/>
            <person name="Sun H."/>
            <person name="Tritt A."/>
            <person name="Yoshinaga Y."/>
            <person name="Zwiers L.-H."/>
            <person name="Turgeon B."/>
            <person name="Goodwin S."/>
            <person name="Spatafora J."/>
            <person name="Crous P."/>
            <person name="Grigoriev I."/>
        </authorList>
    </citation>
    <scope>NUCLEOTIDE SEQUENCE</scope>
    <source>
        <strain evidence="2">CBS 116005</strain>
    </source>
</reference>
<evidence type="ECO:0000313" key="2">
    <source>
        <dbReference type="EMBL" id="KAF2774546.1"/>
    </source>
</evidence>
<sequence>MRMAANNIPNLPQPGPVAANPAARTSRATPAAPSATPVHPPAYTQPFVHYPHILHRAATNQYIELKCPDCGANARSDPPYDFFAQPEAIARHRGWMHKKQAGHVWDHQHKILSESEIKKIFAGEAQDIVKRRTYTNGGSAREMPEAYVLDQYPTVVKSDGKYFQLACHLFGATSRTDRDGDVRHQVWFQGLRGMSRHIELSHVDVAREDSALVLENCGIEITEERLEQLKKDMTCSLIQKYAGDASKQSKGKTNGHLAVGAPKLL</sequence>
<feature type="compositionally biased region" description="Low complexity" evidence="1">
    <location>
        <begin position="17"/>
        <end position="37"/>
    </location>
</feature>
<gene>
    <name evidence="2" type="ORF">EJ03DRAFT_8619</name>
</gene>
<organism evidence="2 3">
    <name type="scientific">Teratosphaeria nubilosa</name>
    <dbReference type="NCBI Taxonomy" id="161662"/>
    <lineage>
        <taxon>Eukaryota</taxon>
        <taxon>Fungi</taxon>
        <taxon>Dikarya</taxon>
        <taxon>Ascomycota</taxon>
        <taxon>Pezizomycotina</taxon>
        <taxon>Dothideomycetes</taxon>
        <taxon>Dothideomycetidae</taxon>
        <taxon>Mycosphaerellales</taxon>
        <taxon>Teratosphaeriaceae</taxon>
        <taxon>Teratosphaeria</taxon>
    </lineage>
</organism>
<accession>A0A6G1LP00</accession>